<dbReference type="PANTHER" id="PTHR13026">
    <property type="entry name" value="NNP-1 PROTEIN NOVEL NUCLEAR PROTEIN 1 NOP52"/>
    <property type="match status" value="1"/>
</dbReference>
<keyword evidence="3" id="KW-0698">rRNA processing</keyword>
<dbReference type="HOGENOM" id="CLU_022876_0_0_1"/>
<dbReference type="AlphaFoldDB" id="A0A0D2ABN5"/>
<accession>A0A0D2ABN5</accession>
<evidence type="ECO:0000313" key="5">
    <source>
        <dbReference type="EMBL" id="KIW37746.1"/>
    </source>
</evidence>
<evidence type="ECO:0000256" key="1">
    <source>
        <dbReference type="ARBA" id="ARBA00004123"/>
    </source>
</evidence>
<dbReference type="InterPro" id="IPR010301">
    <property type="entry name" value="RRP1"/>
</dbReference>
<name>A0A0D2ABN5_9EURO</name>
<organism evidence="5 6">
    <name type="scientific">Exophiala oligosperma</name>
    <dbReference type="NCBI Taxonomy" id="215243"/>
    <lineage>
        <taxon>Eukaryota</taxon>
        <taxon>Fungi</taxon>
        <taxon>Dikarya</taxon>
        <taxon>Ascomycota</taxon>
        <taxon>Pezizomycotina</taxon>
        <taxon>Eurotiomycetes</taxon>
        <taxon>Chaetothyriomycetidae</taxon>
        <taxon>Chaetothyriales</taxon>
        <taxon>Herpotrichiellaceae</taxon>
        <taxon>Exophiala</taxon>
    </lineage>
</organism>
<evidence type="ECO:0000313" key="6">
    <source>
        <dbReference type="Proteomes" id="UP000053342"/>
    </source>
</evidence>
<dbReference type="OrthoDB" id="2019504at2759"/>
<comment type="similarity">
    <text evidence="2">Belongs to the RRP1 family.</text>
</comment>
<dbReference type="EMBL" id="KN847342">
    <property type="protein sequence ID" value="KIW37746.1"/>
    <property type="molecule type" value="Genomic_DNA"/>
</dbReference>
<dbReference type="GO" id="GO:0006364">
    <property type="term" value="P:rRNA processing"/>
    <property type="evidence" value="ECO:0007669"/>
    <property type="project" value="UniProtKB-KW"/>
</dbReference>
<gene>
    <name evidence="5" type="ORF">PV06_09742</name>
</gene>
<dbReference type="GeneID" id="27361816"/>
<protein>
    <recommendedName>
        <fullName evidence="7">Ribosomal RNA-processing protein 1</fullName>
    </recommendedName>
</protein>
<dbReference type="GO" id="GO:0030688">
    <property type="term" value="C:preribosome, small subunit precursor"/>
    <property type="evidence" value="ECO:0007669"/>
    <property type="project" value="InterPro"/>
</dbReference>
<comment type="subcellular location">
    <subcellularLocation>
        <location evidence="1">Nucleus</location>
    </subcellularLocation>
</comment>
<dbReference type="GO" id="GO:0005634">
    <property type="term" value="C:nucleus"/>
    <property type="evidence" value="ECO:0007669"/>
    <property type="project" value="UniProtKB-SubCell"/>
</dbReference>
<sequence length="267" mass="30067">MSVEIETEPIPSVKDLASSEPSTRRACLKTITTHLEERSPSNPLTPTQCLQLWRGLYVALYMHDSKNAVSVQNLASELSKTVQTMASKDDELRTGQSDPSWLQSWSLAFWETICREWSSIDQWRMNKILMLVRFVVRETFNVSLSRAASELDDDTSTSPSSLSITSQQTKIFETWPLSPRERQVPDGLRLHVLDVWVDELSGQVDAVQKGLDEGSGETSAEKKSTLIDGAAKRFMVPVEKISKEAISRGVKMRAKDALKRWQESFSS</sequence>
<dbReference type="PANTHER" id="PTHR13026:SF0">
    <property type="entry name" value="RIBOSOMAL RNA PROCESSING 1B"/>
    <property type="match status" value="1"/>
</dbReference>
<dbReference type="Pfam" id="PF05997">
    <property type="entry name" value="Nop52"/>
    <property type="match status" value="1"/>
</dbReference>
<reference evidence="5 6" key="1">
    <citation type="submission" date="2015-01" db="EMBL/GenBank/DDBJ databases">
        <title>The Genome Sequence of Exophiala oligosperma CBS72588.</title>
        <authorList>
            <consortium name="The Broad Institute Genomics Platform"/>
            <person name="Cuomo C."/>
            <person name="de Hoog S."/>
            <person name="Gorbushina A."/>
            <person name="Stielow B."/>
            <person name="Teixiera M."/>
            <person name="Abouelleil A."/>
            <person name="Chapman S.B."/>
            <person name="Priest M."/>
            <person name="Young S.K."/>
            <person name="Wortman J."/>
            <person name="Nusbaum C."/>
            <person name="Birren B."/>
        </authorList>
    </citation>
    <scope>NUCLEOTIDE SEQUENCE [LARGE SCALE GENOMIC DNA]</scope>
    <source>
        <strain evidence="5 6">CBS 72588</strain>
    </source>
</reference>
<dbReference type="RefSeq" id="XP_016257962.1">
    <property type="nucleotide sequence ID" value="XM_016411208.1"/>
</dbReference>
<dbReference type="STRING" id="215243.A0A0D2ABN5"/>
<evidence type="ECO:0008006" key="7">
    <source>
        <dbReference type="Google" id="ProtNLM"/>
    </source>
</evidence>
<proteinExistence type="inferred from homology"/>
<dbReference type="VEuPathDB" id="FungiDB:PV06_09742"/>
<keyword evidence="4" id="KW-0539">Nucleus</keyword>
<evidence type="ECO:0000256" key="3">
    <source>
        <dbReference type="ARBA" id="ARBA00022552"/>
    </source>
</evidence>
<keyword evidence="6" id="KW-1185">Reference proteome</keyword>
<evidence type="ECO:0000256" key="2">
    <source>
        <dbReference type="ARBA" id="ARBA00006374"/>
    </source>
</evidence>
<evidence type="ECO:0000256" key="4">
    <source>
        <dbReference type="ARBA" id="ARBA00023242"/>
    </source>
</evidence>
<dbReference type="Proteomes" id="UP000053342">
    <property type="component" value="Unassembled WGS sequence"/>
</dbReference>